<keyword evidence="3" id="KW-1185">Reference proteome</keyword>
<name>A0ABS8BBK8_9ACTN</name>
<evidence type="ECO:0000313" key="3">
    <source>
        <dbReference type="Proteomes" id="UP001199054"/>
    </source>
</evidence>
<dbReference type="InterPro" id="IPR006311">
    <property type="entry name" value="TAT_signal"/>
</dbReference>
<accession>A0ABS8BBK8</accession>
<evidence type="ECO:0000313" key="2">
    <source>
        <dbReference type="EMBL" id="MCB5182031.1"/>
    </source>
</evidence>
<protein>
    <recommendedName>
        <fullName evidence="4">Lipoprotein</fullName>
    </recommendedName>
</protein>
<comment type="caution">
    <text evidence="2">The sequence shown here is derived from an EMBL/GenBank/DDBJ whole genome shotgun (WGS) entry which is preliminary data.</text>
</comment>
<organism evidence="2 3">
    <name type="scientific">Streptomyces antimicrobicus</name>
    <dbReference type="NCBI Taxonomy" id="2883108"/>
    <lineage>
        <taxon>Bacteria</taxon>
        <taxon>Bacillati</taxon>
        <taxon>Actinomycetota</taxon>
        <taxon>Actinomycetes</taxon>
        <taxon>Kitasatosporales</taxon>
        <taxon>Streptomycetaceae</taxon>
        <taxon>Streptomyces</taxon>
    </lineage>
</organism>
<evidence type="ECO:0000256" key="1">
    <source>
        <dbReference type="SAM" id="MobiDB-lite"/>
    </source>
</evidence>
<sequence length="182" mass="18224">MPWTTPSRRSLLATAAGAALLTGCSGGGRSASGSDAPLERRVREAAVRDSEALLERYDATVRAHPALGPRLAPLRAAVAEHVGALRPDGARPTPSPGGSRAAAGAPQGARGAKGAPAIVAVTVPDQPAEAVAELADAERGLAEARVQVLADAPGELARLLASVAACGIVHHHLLTSNPGGQE</sequence>
<feature type="region of interest" description="Disordered" evidence="1">
    <location>
        <begin position="23"/>
        <end position="42"/>
    </location>
</feature>
<evidence type="ECO:0008006" key="4">
    <source>
        <dbReference type="Google" id="ProtNLM"/>
    </source>
</evidence>
<feature type="region of interest" description="Disordered" evidence="1">
    <location>
        <begin position="85"/>
        <end position="111"/>
    </location>
</feature>
<reference evidence="2 3" key="1">
    <citation type="submission" date="2021-10" db="EMBL/GenBank/DDBJ databases">
        <title>Streptomyces sp. strain SMC 277, a novel streptomycete isolated from soil.</title>
        <authorList>
            <person name="Chanama M."/>
        </authorList>
    </citation>
    <scope>NUCLEOTIDE SEQUENCE [LARGE SCALE GENOMIC DNA]</scope>
    <source>
        <strain evidence="2 3">SMC 277</strain>
    </source>
</reference>
<dbReference type="Proteomes" id="UP001199054">
    <property type="component" value="Unassembled WGS sequence"/>
</dbReference>
<dbReference type="RefSeq" id="WP_226729133.1">
    <property type="nucleotide sequence ID" value="NZ_JAJAUY010000102.1"/>
</dbReference>
<dbReference type="PROSITE" id="PS51318">
    <property type="entry name" value="TAT"/>
    <property type="match status" value="1"/>
</dbReference>
<proteinExistence type="predicted"/>
<gene>
    <name evidence="2" type="ORF">LG632_21950</name>
</gene>
<dbReference type="EMBL" id="JAJAUY010000102">
    <property type="protein sequence ID" value="MCB5182031.1"/>
    <property type="molecule type" value="Genomic_DNA"/>
</dbReference>
<feature type="compositionally biased region" description="Low complexity" evidence="1">
    <location>
        <begin position="96"/>
        <end position="111"/>
    </location>
</feature>